<dbReference type="RefSeq" id="WP_015209741.1">
    <property type="nucleotide sequence ID" value="NC_019757.1"/>
</dbReference>
<protein>
    <recommendedName>
        <fullName evidence="3">DUF928 domain-containing protein</fullName>
    </recommendedName>
</protein>
<dbReference type="Proteomes" id="UP000010475">
    <property type="component" value="Chromosome"/>
</dbReference>
<dbReference type="OrthoDB" id="536034at2"/>
<dbReference type="KEGG" id="csg:Cylst_4413"/>
<evidence type="ECO:0008006" key="3">
    <source>
        <dbReference type="Google" id="ProtNLM"/>
    </source>
</evidence>
<proteinExistence type="predicted"/>
<evidence type="ECO:0000313" key="2">
    <source>
        <dbReference type="Proteomes" id="UP000010475"/>
    </source>
</evidence>
<gene>
    <name evidence="1" type="ORF">Cylst_4413</name>
</gene>
<accession>K9X330</accession>
<name>K9X330_9NOST</name>
<sequence>MTWINKVLHLTTVPFSLGLSIISAFPGLAEAESQLSLTVSPAVKNWKISQNFIPPNRGTPMTTAGGGTRSSCTQQSKKVLTPLIPQKKLGLTLSERPNFYWFVPQITAQTAEFSLLDNKGDIVYETTFALPSKPGIIGFSLPSNAPSLEVGKQYQWYLAIACRPEETDEKLIVSGWVERTKATPELLIKLATTDSKQLSSVYATAGIWHEALNTVVQQRCTSPKERTVFANWQALLSSVGLKNVVAEPLVNSCTSNNKGLPI</sequence>
<organism evidence="1 2">
    <name type="scientific">Cylindrospermum stagnale PCC 7417</name>
    <dbReference type="NCBI Taxonomy" id="56107"/>
    <lineage>
        <taxon>Bacteria</taxon>
        <taxon>Bacillati</taxon>
        <taxon>Cyanobacteriota</taxon>
        <taxon>Cyanophyceae</taxon>
        <taxon>Nostocales</taxon>
        <taxon>Nostocaceae</taxon>
        <taxon>Cylindrospermum</taxon>
    </lineage>
</organism>
<reference evidence="1 2" key="1">
    <citation type="submission" date="2012-06" db="EMBL/GenBank/DDBJ databases">
        <title>Finished chromosome of genome of Cylindrospermum stagnale PCC 7417.</title>
        <authorList>
            <consortium name="US DOE Joint Genome Institute"/>
            <person name="Gugger M."/>
            <person name="Coursin T."/>
            <person name="Rippka R."/>
            <person name="Tandeau De Marsac N."/>
            <person name="Huntemann M."/>
            <person name="Wei C.-L."/>
            <person name="Han J."/>
            <person name="Detter J.C."/>
            <person name="Han C."/>
            <person name="Tapia R."/>
            <person name="Chen A."/>
            <person name="Kyrpides N."/>
            <person name="Mavromatis K."/>
            <person name="Markowitz V."/>
            <person name="Szeto E."/>
            <person name="Ivanova N."/>
            <person name="Pagani I."/>
            <person name="Pati A."/>
            <person name="Goodwin L."/>
            <person name="Nordberg H.P."/>
            <person name="Cantor M.N."/>
            <person name="Hua S.X."/>
            <person name="Woyke T."/>
            <person name="Kerfeld C.A."/>
        </authorList>
    </citation>
    <scope>NUCLEOTIDE SEQUENCE [LARGE SCALE GENOMIC DNA]</scope>
    <source>
        <strain evidence="1 2">PCC 7417</strain>
    </source>
</reference>
<dbReference type="InterPro" id="IPR010328">
    <property type="entry name" value="DUF928"/>
</dbReference>
<dbReference type="eggNOG" id="COG3087">
    <property type="taxonomic scope" value="Bacteria"/>
</dbReference>
<dbReference type="HOGENOM" id="CLU_061545_2_1_3"/>
<dbReference type="STRING" id="56107.Cylst_4413"/>
<dbReference type="AlphaFoldDB" id="K9X330"/>
<evidence type="ECO:0000313" key="1">
    <source>
        <dbReference type="EMBL" id="AFZ26499.1"/>
    </source>
</evidence>
<dbReference type="Pfam" id="PF06051">
    <property type="entry name" value="DUF928"/>
    <property type="match status" value="1"/>
</dbReference>
<keyword evidence="2" id="KW-1185">Reference proteome</keyword>
<dbReference type="EMBL" id="CP003642">
    <property type="protein sequence ID" value="AFZ26499.1"/>
    <property type="molecule type" value="Genomic_DNA"/>
</dbReference>